<dbReference type="EMBL" id="GBXM01045192">
    <property type="protein sequence ID" value="JAH63385.1"/>
    <property type="molecule type" value="Transcribed_RNA"/>
</dbReference>
<reference evidence="2" key="1">
    <citation type="submission" date="2014-11" db="EMBL/GenBank/DDBJ databases">
        <authorList>
            <person name="Amaro Gonzalez C."/>
        </authorList>
    </citation>
    <scope>NUCLEOTIDE SEQUENCE</scope>
</reference>
<keyword evidence="1" id="KW-1133">Transmembrane helix</keyword>
<proteinExistence type="predicted"/>
<organism evidence="2">
    <name type="scientific">Anguilla anguilla</name>
    <name type="common">European freshwater eel</name>
    <name type="synonym">Muraena anguilla</name>
    <dbReference type="NCBI Taxonomy" id="7936"/>
    <lineage>
        <taxon>Eukaryota</taxon>
        <taxon>Metazoa</taxon>
        <taxon>Chordata</taxon>
        <taxon>Craniata</taxon>
        <taxon>Vertebrata</taxon>
        <taxon>Euteleostomi</taxon>
        <taxon>Actinopterygii</taxon>
        <taxon>Neopterygii</taxon>
        <taxon>Teleostei</taxon>
        <taxon>Anguilliformes</taxon>
        <taxon>Anguillidae</taxon>
        <taxon>Anguilla</taxon>
    </lineage>
</organism>
<accession>A0A0E9UDU8</accession>
<feature type="transmembrane region" description="Helical" evidence="1">
    <location>
        <begin position="12"/>
        <end position="34"/>
    </location>
</feature>
<protein>
    <submittedName>
        <fullName evidence="2">Uncharacterized protein</fullName>
    </submittedName>
</protein>
<keyword evidence="1" id="KW-0812">Transmembrane</keyword>
<evidence type="ECO:0000256" key="1">
    <source>
        <dbReference type="SAM" id="Phobius"/>
    </source>
</evidence>
<keyword evidence="1" id="KW-0472">Membrane</keyword>
<dbReference type="AlphaFoldDB" id="A0A0E9UDU8"/>
<sequence>MYRPRARQRCTNSLPFLFTARSGLFLCVGVFITFRGVCPNICIFPLLFMQSGSVPVLALNLHTVAHVPGPGNG</sequence>
<reference evidence="2" key="2">
    <citation type="journal article" date="2015" name="Fish Shellfish Immunol.">
        <title>Early steps in the European eel (Anguilla anguilla)-Vibrio vulnificus interaction in the gills: Role of the RtxA13 toxin.</title>
        <authorList>
            <person name="Callol A."/>
            <person name="Pajuelo D."/>
            <person name="Ebbesson L."/>
            <person name="Teles M."/>
            <person name="MacKenzie S."/>
            <person name="Amaro C."/>
        </authorList>
    </citation>
    <scope>NUCLEOTIDE SEQUENCE</scope>
</reference>
<evidence type="ECO:0000313" key="2">
    <source>
        <dbReference type="EMBL" id="JAH63385.1"/>
    </source>
</evidence>
<name>A0A0E9UDU8_ANGAN</name>